<reference evidence="6" key="2">
    <citation type="submission" date="2008-12" db="EMBL/GenBank/DDBJ databases">
        <title>Improved gene annotation of the rice (Oryza sativa) genomes.</title>
        <authorList>
            <person name="Wang J."/>
            <person name="Li R."/>
            <person name="Fan W."/>
            <person name="Huang Q."/>
            <person name="Zhang J."/>
            <person name="Zhou Y."/>
            <person name="Hu Y."/>
            <person name="Zi S."/>
            <person name="Li J."/>
            <person name="Ni P."/>
            <person name="Zheng H."/>
            <person name="Zhang Y."/>
            <person name="Zhao M."/>
            <person name="Hao Q."/>
            <person name="McDermott J."/>
            <person name="Samudrala R."/>
            <person name="Kristiansen K."/>
            <person name="Wong G.K.-S."/>
        </authorList>
    </citation>
    <scope>NUCLEOTIDE SEQUENCE</scope>
</reference>
<evidence type="ECO:0000313" key="6">
    <source>
        <dbReference type="EMBL" id="EEE60131.1"/>
    </source>
</evidence>
<organism evidence="6">
    <name type="scientific">Oryza sativa subsp. japonica</name>
    <name type="common">Rice</name>
    <dbReference type="NCBI Taxonomy" id="39947"/>
    <lineage>
        <taxon>Eukaryota</taxon>
        <taxon>Viridiplantae</taxon>
        <taxon>Streptophyta</taxon>
        <taxon>Embryophyta</taxon>
        <taxon>Tracheophyta</taxon>
        <taxon>Spermatophyta</taxon>
        <taxon>Magnoliopsida</taxon>
        <taxon>Liliopsida</taxon>
        <taxon>Poales</taxon>
        <taxon>Poaceae</taxon>
        <taxon>BOP clade</taxon>
        <taxon>Oryzoideae</taxon>
        <taxon>Oryzeae</taxon>
        <taxon>Oryzinae</taxon>
        <taxon>Oryza</taxon>
        <taxon>Oryza sativa</taxon>
    </lineage>
</organism>
<name>B9F6K0_ORYSJ</name>
<dbReference type="Proteomes" id="UP000007752">
    <property type="component" value="Chromosome 3"/>
</dbReference>
<dbReference type="Pfam" id="PF00494">
    <property type="entry name" value="SQS_PSY"/>
    <property type="match status" value="1"/>
</dbReference>
<keyword evidence="5" id="KW-0812">Transmembrane</keyword>
<dbReference type="GO" id="GO:0016020">
    <property type="term" value="C:membrane"/>
    <property type="evidence" value="ECO:0007669"/>
    <property type="project" value="UniProtKB-UniRule"/>
</dbReference>
<dbReference type="InterPro" id="IPR006449">
    <property type="entry name" value="Squal_synth-like"/>
</dbReference>
<dbReference type="EC" id="2.5.1.21" evidence="3 5"/>
<dbReference type="SFLD" id="SFLDS00005">
    <property type="entry name" value="Isoprenoid_Synthase_Type_I"/>
    <property type="match status" value="1"/>
</dbReference>
<dbReference type="NCBIfam" id="TIGR01559">
    <property type="entry name" value="squal_synth"/>
    <property type="match status" value="1"/>
</dbReference>
<evidence type="ECO:0000256" key="1">
    <source>
        <dbReference type="ARBA" id="ARBA00001946"/>
    </source>
</evidence>
<comment type="similarity">
    <text evidence="2 5">Belongs to the phytoene/squalene synthase family.</text>
</comment>
<comment type="pathway">
    <text evidence="5">Terpene metabolism; lanosterol biosynthesis; lanosterol from farnesyl diphosphate: step 1/3.</text>
</comment>
<comment type="cofactor">
    <cofactor evidence="1 5">
        <name>Mg(2+)</name>
        <dbReference type="ChEBI" id="CHEBI:18420"/>
    </cofactor>
</comment>
<dbReference type="SFLD" id="SFLDG01018">
    <property type="entry name" value="Squalene/Phytoene_Synthase_Lik"/>
    <property type="match status" value="1"/>
</dbReference>
<evidence type="ECO:0000256" key="3">
    <source>
        <dbReference type="ARBA" id="ARBA00012373"/>
    </source>
</evidence>
<dbReference type="GO" id="GO:0008610">
    <property type="term" value="P:lipid biosynthetic process"/>
    <property type="evidence" value="ECO:0007669"/>
    <property type="project" value="InterPro"/>
</dbReference>
<comment type="function">
    <text evidence="5">Catalyzes the condensation of 2 farnesyl pyrophosphate (FPP) moieties to form squalene.</text>
</comment>
<dbReference type="GO" id="GO:0051996">
    <property type="term" value="F:squalene synthase [NAD(P)H] activity"/>
    <property type="evidence" value="ECO:0007669"/>
    <property type="project" value="UniProtKB-UniRule"/>
</dbReference>
<proteinExistence type="inferred from homology"/>
<dbReference type="Gene3D" id="1.10.600.10">
    <property type="entry name" value="Farnesyl Diphosphate Synthase"/>
    <property type="match status" value="1"/>
</dbReference>
<dbReference type="PANTHER" id="PTHR11626">
    <property type="entry name" value="FARNESYL-DIPHOSPHATE FARNESYLTRANSFERASE"/>
    <property type="match status" value="1"/>
</dbReference>
<dbReference type="InterPro" id="IPR044844">
    <property type="entry name" value="Trans_IPPS_euk-type"/>
</dbReference>
<sequence>MGVLSRPEEVLPLVKLRVAAGRIKRQIPPEEHWAFAYTMLQRVSRSFALVIQQLGPDLRNAVCIFYLVLRALDTVEDDTSIPAAVKVPILKEFHRHIYNRDWHYSCGTKDYKLLMDKFRLVSTAFLELGQGYQEAIEEITRLMGAGMAKFICKEFHVQFLAVLSVETVDDYNEYCHYVAGLVGYGLSRLFHAGGTEDLASDSLSNSMGLFLQKINIIRDYLEDINEIPKSRMFWPREIWSKYVNKLEDLKYEENSEKAVQCLNDMVTNALSHAEDCLQYMSALKDHAIFRFCAIPQIMAIGTCAICYNNVNVFRGVVKMRRGLTARVIDETNTMSDVYTAFYEFSSLIESKIDNNDPNASLTRKRVDAIKRTCKSSCSLKRRGYDLEKSKYNSMLIMVVLLLVAIVLGMIYAK</sequence>
<dbReference type="InterPro" id="IPR002060">
    <property type="entry name" value="Squ/phyt_synthse"/>
</dbReference>
<dbReference type="AlphaFoldDB" id="B9F6K0"/>
<dbReference type="EMBL" id="CM000140">
    <property type="protein sequence ID" value="EEE60131.1"/>
    <property type="molecule type" value="Genomic_DNA"/>
</dbReference>
<evidence type="ECO:0000256" key="5">
    <source>
        <dbReference type="RuleBase" id="RU368088"/>
    </source>
</evidence>
<evidence type="ECO:0000256" key="2">
    <source>
        <dbReference type="ARBA" id="ARBA00006251"/>
    </source>
</evidence>
<dbReference type="PANTHER" id="PTHR11626:SF2">
    <property type="entry name" value="SQUALENE SYNTHASE"/>
    <property type="match status" value="1"/>
</dbReference>
<feature type="transmembrane region" description="Helical" evidence="5">
    <location>
        <begin position="287"/>
        <end position="310"/>
    </location>
</feature>
<dbReference type="GO" id="GO:0055056">
    <property type="term" value="F:D-glucose transmembrane transporter activity"/>
    <property type="evidence" value="ECO:0007669"/>
    <property type="project" value="UniProtKB-UniRule"/>
</dbReference>
<dbReference type="CDD" id="cd00683">
    <property type="entry name" value="Trans_IPPS_HH"/>
    <property type="match status" value="1"/>
</dbReference>
<comment type="catalytic activity">
    <reaction evidence="5">
        <text>2 (2E,6E)-farnesyl diphosphate + NADH + H(+) = squalene + 2 diphosphate + NAD(+)</text>
        <dbReference type="Rhea" id="RHEA:32299"/>
        <dbReference type="ChEBI" id="CHEBI:15378"/>
        <dbReference type="ChEBI" id="CHEBI:15440"/>
        <dbReference type="ChEBI" id="CHEBI:33019"/>
        <dbReference type="ChEBI" id="CHEBI:57540"/>
        <dbReference type="ChEBI" id="CHEBI:57945"/>
        <dbReference type="ChEBI" id="CHEBI:175763"/>
        <dbReference type="EC" id="2.5.1.21"/>
    </reaction>
</comment>
<dbReference type="InterPro" id="IPR008949">
    <property type="entry name" value="Isoprenoid_synthase_dom_sf"/>
</dbReference>
<dbReference type="UniPathway" id="UPA00767">
    <property type="reaction ID" value="UER00751"/>
</dbReference>
<comment type="catalytic activity">
    <reaction evidence="5">
        <text>2 (2E,6E)-farnesyl diphosphate + NADPH + H(+) = squalene + 2 diphosphate + NADP(+)</text>
        <dbReference type="Rhea" id="RHEA:32295"/>
        <dbReference type="ChEBI" id="CHEBI:15378"/>
        <dbReference type="ChEBI" id="CHEBI:15440"/>
        <dbReference type="ChEBI" id="CHEBI:33019"/>
        <dbReference type="ChEBI" id="CHEBI:57783"/>
        <dbReference type="ChEBI" id="CHEBI:58349"/>
        <dbReference type="ChEBI" id="CHEBI:175763"/>
        <dbReference type="EC" id="2.5.1.21"/>
    </reaction>
</comment>
<keyword evidence="5" id="KW-0472">Membrane</keyword>
<dbReference type="PROSITE" id="PS01044">
    <property type="entry name" value="SQUALEN_PHYTOEN_SYN_1"/>
    <property type="match status" value="1"/>
</dbReference>
<keyword evidence="4 5" id="KW-0808">Transferase</keyword>
<dbReference type="FunFam" id="1.10.600.10:FF:000012">
    <property type="entry name" value="Squalene synthase 1"/>
    <property type="match status" value="1"/>
</dbReference>
<keyword evidence="5" id="KW-1133">Transmembrane helix</keyword>
<dbReference type="PROSITE" id="PS01045">
    <property type="entry name" value="SQUALEN_PHYTOEN_SYN_2"/>
    <property type="match status" value="1"/>
</dbReference>
<dbReference type="GO" id="GO:0010287">
    <property type="term" value="C:plastoglobule"/>
    <property type="evidence" value="ECO:0007669"/>
    <property type="project" value="UniProtKB-ARBA"/>
</dbReference>
<dbReference type="InterPro" id="IPR019845">
    <property type="entry name" value="Squalene/phytoene_synthase_CS"/>
</dbReference>
<reference evidence="6" key="1">
    <citation type="journal article" date="2005" name="PLoS Biol.">
        <title>The genomes of Oryza sativa: a history of duplications.</title>
        <authorList>
            <person name="Yu J."/>
            <person name="Wang J."/>
            <person name="Lin W."/>
            <person name="Li S."/>
            <person name="Li H."/>
            <person name="Zhou J."/>
            <person name="Ni P."/>
            <person name="Dong W."/>
            <person name="Hu S."/>
            <person name="Zeng C."/>
            <person name="Zhang J."/>
            <person name="Zhang Y."/>
            <person name="Li R."/>
            <person name="Xu Z."/>
            <person name="Li S."/>
            <person name="Li X."/>
            <person name="Zheng H."/>
            <person name="Cong L."/>
            <person name="Lin L."/>
            <person name="Yin J."/>
            <person name="Geng J."/>
            <person name="Li G."/>
            <person name="Shi J."/>
            <person name="Liu J."/>
            <person name="Lv H."/>
            <person name="Li J."/>
            <person name="Wang J."/>
            <person name="Deng Y."/>
            <person name="Ran L."/>
            <person name="Shi X."/>
            <person name="Wang X."/>
            <person name="Wu Q."/>
            <person name="Li C."/>
            <person name="Ren X."/>
            <person name="Wang J."/>
            <person name="Wang X."/>
            <person name="Li D."/>
            <person name="Liu D."/>
            <person name="Zhang X."/>
            <person name="Ji Z."/>
            <person name="Zhao W."/>
            <person name="Sun Y."/>
            <person name="Zhang Z."/>
            <person name="Bao J."/>
            <person name="Han Y."/>
            <person name="Dong L."/>
            <person name="Ji J."/>
            <person name="Chen P."/>
            <person name="Wu S."/>
            <person name="Liu J."/>
            <person name="Xiao Y."/>
            <person name="Bu D."/>
            <person name="Tan J."/>
            <person name="Yang L."/>
            <person name="Ye C."/>
            <person name="Zhang J."/>
            <person name="Xu J."/>
            <person name="Zhou Y."/>
            <person name="Yu Y."/>
            <person name="Zhang B."/>
            <person name="Zhuang S."/>
            <person name="Wei H."/>
            <person name="Liu B."/>
            <person name="Lei M."/>
            <person name="Yu H."/>
            <person name="Li Y."/>
            <person name="Xu H."/>
            <person name="Wei S."/>
            <person name="He X."/>
            <person name="Fang L."/>
            <person name="Zhang Z."/>
            <person name="Zhang Y."/>
            <person name="Huang X."/>
            <person name="Su Z."/>
            <person name="Tong W."/>
            <person name="Li J."/>
            <person name="Tong Z."/>
            <person name="Li S."/>
            <person name="Ye J."/>
            <person name="Wang L."/>
            <person name="Fang L."/>
            <person name="Lei T."/>
            <person name="Chen C."/>
            <person name="Chen H."/>
            <person name="Xu Z."/>
            <person name="Li H."/>
            <person name="Huang H."/>
            <person name="Zhang F."/>
            <person name="Xu H."/>
            <person name="Li N."/>
            <person name="Zhao C."/>
            <person name="Li S."/>
            <person name="Dong L."/>
            <person name="Huang Y."/>
            <person name="Li L."/>
            <person name="Xi Y."/>
            <person name="Qi Q."/>
            <person name="Li W."/>
            <person name="Zhang B."/>
            <person name="Hu W."/>
            <person name="Zhang Y."/>
            <person name="Tian X."/>
            <person name="Jiao Y."/>
            <person name="Liang X."/>
            <person name="Jin J."/>
            <person name="Gao L."/>
            <person name="Zheng W."/>
            <person name="Hao B."/>
            <person name="Liu S."/>
            <person name="Wang W."/>
            <person name="Yuan L."/>
            <person name="Cao M."/>
            <person name="McDermott J."/>
            <person name="Samudrala R."/>
            <person name="Wang J."/>
            <person name="Wong G.K."/>
            <person name="Yang H."/>
        </authorList>
    </citation>
    <scope>NUCLEOTIDE SEQUENCE [LARGE SCALE GENOMIC DNA]</scope>
</reference>
<feature type="transmembrane region" description="Helical" evidence="5">
    <location>
        <begin position="391"/>
        <end position="412"/>
    </location>
</feature>
<accession>B9F6K0</accession>
<protein>
    <recommendedName>
        <fullName evidence="3 5">Squalene synthase</fullName>
        <ecNumber evidence="3 5">2.5.1.21</ecNumber>
    </recommendedName>
</protein>
<dbReference type="InterPro" id="IPR033904">
    <property type="entry name" value="Trans_IPPS_HH"/>
</dbReference>
<gene>
    <name evidence="6" type="ORF">OsJ_13016</name>
</gene>
<evidence type="ECO:0000256" key="4">
    <source>
        <dbReference type="ARBA" id="ARBA00022679"/>
    </source>
</evidence>
<dbReference type="SUPFAM" id="SSF48576">
    <property type="entry name" value="Terpenoid synthases"/>
    <property type="match status" value="1"/>
</dbReference>
<dbReference type="GO" id="GO:0045338">
    <property type="term" value="P:farnesyl diphosphate metabolic process"/>
    <property type="evidence" value="ECO:0007669"/>
    <property type="project" value="InterPro"/>
</dbReference>